<feature type="binding site" evidence="5">
    <location>
        <position position="248"/>
    </location>
    <ligand>
        <name>pyridoxal 5'-phosphate</name>
        <dbReference type="ChEBI" id="CHEBI:597326"/>
    </ligand>
</feature>
<dbReference type="InterPro" id="IPR022643">
    <property type="entry name" value="De-COase2_C"/>
</dbReference>
<dbReference type="Proteomes" id="UP000293398">
    <property type="component" value="Unassembled WGS sequence"/>
</dbReference>
<dbReference type="InterPro" id="IPR009006">
    <property type="entry name" value="Ala_racemase/Decarboxylase_C"/>
</dbReference>
<feature type="domain" description="Orn/DAP/Arg decarboxylase 2 C-terminal" evidence="9">
    <location>
        <begin position="39"/>
        <end position="388"/>
    </location>
</feature>
<dbReference type="Pfam" id="PF02784">
    <property type="entry name" value="Orn_Arg_deC_N"/>
    <property type="match status" value="1"/>
</dbReference>
<proteinExistence type="inferred from homology"/>
<keyword evidence="5" id="KW-0028">Amino-acid biosynthesis</keyword>
<evidence type="ECO:0000256" key="3">
    <source>
        <dbReference type="ARBA" id="ARBA00022898"/>
    </source>
</evidence>
<accession>A0A4V6MEH7</accession>
<evidence type="ECO:0000313" key="11">
    <source>
        <dbReference type="EMBL" id="RZT94149.1"/>
    </source>
</evidence>
<name>A0A4V6MEH7_9BURK</name>
<dbReference type="GO" id="GO:0030170">
    <property type="term" value="F:pyridoxal phosphate binding"/>
    <property type="evidence" value="ECO:0007669"/>
    <property type="project" value="UniProtKB-UniRule"/>
</dbReference>
<keyword evidence="4 5" id="KW-0456">Lyase</keyword>
<organism evidence="11 12">
    <name type="scientific">Advenella incenata</name>
    <dbReference type="NCBI Taxonomy" id="267800"/>
    <lineage>
        <taxon>Bacteria</taxon>
        <taxon>Pseudomonadati</taxon>
        <taxon>Pseudomonadota</taxon>
        <taxon>Betaproteobacteria</taxon>
        <taxon>Burkholderiales</taxon>
        <taxon>Alcaligenaceae</taxon>
    </lineage>
</organism>
<dbReference type="RefSeq" id="WP_130304175.1">
    <property type="nucleotide sequence ID" value="NZ_SHKO01000002.1"/>
</dbReference>
<feature type="domain" description="Orn/DAP/Arg decarboxylase 2 N-terminal" evidence="10">
    <location>
        <begin position="46"/>
        <end position="291"/>
    </location>
</feature>
<evidence type="ECO:0000256" key="8">
    <source>
        <dbReference type="RuleBase" id="RU003738"/>
    </source>
</evidence>
<evidence type="ECO:0000256" key="6">
    <source>
        <dbReference type="NCBIfam" id="TIGR01048"/>
    </source>
</evidence>
<dbReference type="SUPFAM" id="SSF51419">
    <property type="entry name" value="PLP-binding barrel"/>
    <property type="match status" value="1"/>
</dbReference>
<dbReference type="Gene3D" id="3.20.20.10">
    <property type="entry name" value="Alanine racemase"/>
    <property type="match status" value="1"/>
</dbReference>
<keyword evidence="2 5" id="KW-0210">Decarboxylase</keyword>
<dbReference type="PRINTS" id="PR01181">
    <property type="entry name" value="DAPDCRBXLASE"/>
</dbReference>
<keyword evidence="12" id="KW-1185">Reference proteome</keyword>
<dbReference type="PANTHER" id="PTHR43727">
    <property type="entry name" value="DIAMINOPIMELATE DECARBOXYLASE"/>
    <property type="match status" value="1"/>
</dbReference>
<dbReference type="HAMAP" id="MF_02120">
    <property type="entry name" value="LysA"/>
    <property type="match status" value="1"/>
</dbReference>
<comment type="function">
    <text evidence="5">Specifically catalyzes the decarboxylation of meso-diaminopimelate (meso-DAP) to L-lysine.</text>
</comment>
<evidence type="ECO:0000256" key="2">
    <source>
        <dbReference type="ARBA" id="ARBA00022793"/>
    </source>
</evidence>
<dbReference type="Pfam" id="PF00278">
    <property type="entry name" value="Orn_DAP_Arg_deC"/>
    <property type="match status" value="1"/>
</dbReference>
<evidence type="ECO:0000259" key="9">
    <source>
        <dbReference type="Pfam" id="PF00278"/>
    </source>
</evidence>
<keyword evidence="3 5" id="KW-0663">Pyridoxal phosphate</keyword>
<protein>
    <recommendedName>
        <fullName evidence="5 6">Diaminopimelate decarboxylase</fullName>
        <shortName evidence="5">DAP decarboxylase</shortName>
        <shortName evidence="5">DAPDC</shortName>
        <ecNumber evidence="5 6">4.1.1.20</ecNumber>
    </recommendedName>
</protein>
<reference evidence="11 12" key="1">
    <citation type="submission" date="2019-02" db="EMBL/GenBank/DDBJ databases">
        <title>Genomic Encyclopedia of Type Strains, Phase IV (KMG-IV): sequencing the most valuable type-strain genomes for metagenomic binning, comparative biology and taxonomic classification.</title>
        <authorList>
            <person name="Goeker M."/>
        </authorList>
    </citation>
    <scope>NUCLEOTIDE SEQUENCE [LARGE SCALE GENOMIC DNA]</scope>
    <source>
        <strain evidence="11 12">DSM 23814</strain>
    </source>
</reference>
<dbReference type="InterPro" id="IPR000183">
    <property type="entry name" value="Orn/DAP/Arg_de-COase"/>
</dbReference>
<keyword evidence="5 8" id="KW-0457">Lysine biosynthesis</keyword>
<feature type="binding site" evidence="5">
    <location>
        <position position="288"/>
    </location>
    <ligand>
        <name>substrate</name>
    </ligand>
</feature>
<dbReference type="SUPFAM" id="SSF50621">
    <property type="entry name" value="Alanine racemase C-terminal domain-like"/>
    <property type="match status" value="1"/>
</dbReference>
<dbReference type="PRINTS" id="PR01179">
    <property type="entry name" value="ODADCRBXLASE"/>
</dbReference>
<dbReference type="InterPro" id="IPR022644">
    <property type="entry name" value="De-COase2_N"/>
</dbReference>
<dbReference type="AlphaFoldDB" id="A0A4V6MEH7"/>
<dbReference type="PANTHER" id="PTHR43727:SF2">
    <property type="entry name" value="GROUP IV DECARBOXYLASE"/>
    <property type="match status" value="1"/>
</dbReference>
<feature type="binding site" evidence="5">
    <location>
        <position position="324"/>
    </location>
    <ligand>
        <name>substrate</name>
    </ligand>
</feature>
<dbReference type="GO" id="GO:0009089">
    <property type="term" value="P:lysine biosynthetic process via diaminopimelate"/>
    <property type="evidence" value="ECO:0007669"/>
    <property type="project" value="UniProtKB-UniRule"/>
</dbReference>
<dbReference type="EMBL" id="SHKO01000002">
    <property type="protein sequence ID" value="RZT94149.1"/>
    <property type="molecule type" value="Genomic_DNA"/>
</dbReference>
<dbReference type="FunFam" id="3.20.20.10:FF:000003">
    <property type="entry name" value="Diaminopimelate decarboxylase"/>
    <property type="match status" value="1"/>
</dbReference>
<feature type="binding site" evidence="5">
    <location>
        <position position="390"/>
    </location>
    <ligand>
        <name>pyridoxal 5'-phosphate</name>
        <dbReference type="ChEBI" id="CHEBI:597326"/>
    </ligand>
</feature>
<comment type="subunit">
    <text evidence="5">Homodimer.</text>
</comment>
<evidence type="ECO:0000256" key="7">
    <source>
        <dbReference type="PIRSR" id="PIRSR600183-50"/>
    </source>
</evidence>
<feature type="binding site" evidence="5">
    <location>
        <position position="363"/>
    </location>
    <ligand>
        <name>substrate</name>
    </ligand>
</feature>
<dbReference type="NCBIfam" id="TIGR01048">
    <property type="entry name" value="lysA"/>
    <property type="match status" value="1"/>
</dbReference>
<gene>
    <name evidence="5" type="primary">lysA</name>
    <name evidence="11" type="ORF">EV681_2566</name>
</gene>
<dbReference type="OrthoDB" id="9802241at2"/>
<dbReference type="InterPro" id="IPR002986">
    <property type="entry name" value="DAP_deCOOHase_LysA"/>
</dbReference>
<comment type="catalytic activity">
    <reaction evidence="5 8">
        <text>meso-2,6-diaminopimelate + H(+) = L-lysine + CO2</text>
        <dbReference type="Rhea" id="RHEA:15101"/>
        <dbReference type="ChEBI" id="CHEBI:15378"/>
        <dbReference type="ChEBI" id="CHEBI:16526"/>
        <dbReference type="ChEBI" id="CHEBI:32551"/>
        <dbReference type="ChEBI" id="CHEBI:57791"/>
        <dbReference type="EC" id="4.1.1.20"/>
    </reaction>
</comment>
<comment type="pathway">
    <text evidence="5 8">Amino-acid biosynthesis; L-lysine biosynthesis via DAP pathway; L-lysine from DL-2,6-diaminopimelate: step 1/1.</text>
</comment>
<dbReference type="Gene3D" id="2.40.37.10">
    <property type="entry name" value="Lyase, Ornithine Decarboxylase, Chain A, domain 1"/>
    <property type="match status" value="1"/>
</dbReference>
<feature type="binding site" evidence="5">
    <location>
        <begin position="285"/>
        <end position="288"/>
    </location>
    <ligand>
        <name>pyridoxal 5'-phosphate</name>
        <dbReference type="ChEBI" id="CHEBI:597326"/>
    </ligand>
</feature>
<comment type="similarity">
    <text evidence="5">Belongs to the Orn/Lys/Arg decarboxylase class-II family. LysA subfamily.</text>
</comment>
<evidence type="ECO:0000256" key="4">
    <source>
        <dbReference type="ARBA" id="ARBA00023239"/>
    </source>
</evidence>
<comment type="cofactor">
    <cofactor evidence="1 5 7 8">
        <name>pyridoxal 5'-phosphate</name>
        <dbReference type="ChEBI" id="CHEBI:597326"/>
    </cofactor>
</comment>
<dbReference type="EC" id="4.1.1.20" evidence="5 6"/>
<sequence>MSELNAPAGAPFFHYDGSQLMAESVSVSELAARYGTPLYVYSRAALKAAWESYAQPLVNRNALVCFGMKANSNLAVLQQFAQWGSGFDIVSGGELARALKAGARPDTIVFSGVGKQDWEIKAALQAGVKCFNVESTDELERISLIASQLECTAPVSLRVNPDVDAKTHPYISTGLKDNKFGIAIEIAAQVYQRAAVLPGIRIVGVDCHIGSQITQIEPYLDALERLLNLLDTLAGLDIRLEHLDIGGGLGIRYQDETPIAPALLLDKVFARLEDRGYGYLQLIMEPGRSLVGNAGILVTRVQYLKHHESKNFAIVDAAMNDLLRPTLYDAWHGVLPVARPSDTSEANDTTQARVYDIVGPICESGDWLARDRQLLLQQNDLLAIESAGAYGFVMSGQYNTRPRCAEVMVDADQSYLIRPRETVEELFASEQMLPD</sequence>
<dbReference type="CDD" id="cd06828">
    <property type="entry name" value="PLPDE_III_DapDC"/>
    <property type="match status" value="1"/>
</dbReference>
<evidence type="ECO:0000313" key="12">
    <source>
        <dbReference type="Proteomes" id="UP000293398"/>
    </source>
</evidence>
<feature type="modified residue" description="N6-(pyridoxal phosphate)lysine" evidence="5 7">
    <location>
        <position position="69"/>
    </location>
</feature>
<feature type="binding site" evidence="5">
    <location>
        <position position="328"/>
    </location>
    <ligand>
        <name>substrate</name>
    </ligand>
</feature>
<dbReference type="GO" id="GO:0008836">
    <property type="term" value="F:diaminopimelate decarboxylase activity"/>
    <property type="evidence" value="ECO:0007669"/>
    <property type="project" value="UniProtKB-UniRule"/>
</dbReference>
<dbReference type="UniPathway" id="UPA00034">
    <property type="reaction ID" value="UER00027"/>
</dbReference>
<dbReference type="InterPro" id="IPR029066">
    <property type="entry name" value="PLP-binding_barrel"/>
</dbReference>
<evidence type="ECO:0000256" key="1">
    <source>
        <dbReference type="ARBA" id="ARBA00001933"/>
    </source>
</evidence>
<evidence type="ECO:0000256" key="5">
    <source>
        <dbReference type="HAMAP-Rule" id="MF_02120"/>
    </source>
</evidence>
<feature type="active site" description="Proton donor" evidence="7">
    <location>
        <position position="362"/>
    </location>
</feature>
<feature type="binding site" evidence="5">
    <location>
        <position position="390"/>
    </location>
    <ligand>
        <name>substrate</name>
    </ligand>
</feature>
<comment type="caution">
    <text evidence="11">The sequence shown here is derived from an EMBL/GenBank/DDBJ whole genome shotgun (WGS) entry which is preliminary data.</text>
</comment>
<evidence type="ECO:0000259" key="10">
    <source>
        <dbReference type="Pfam" id="PF02784"/>
    </source>
</evidence>